<dbReference type="PROSITE" id="PS50056">
    <property type="entry name" value="TYR_PHOSPHATASE_2"/>
    <property type="match status" value="1"/>
</dbReference>
<dbReference type="GO" id="GO:0019901">
    <property type="term" value="F:protein kinase binding"/>
    <property type="evidence" value="ECO:0007669"/>
    <property type="project" value="TreeGrafter"/>
</dbReference>
<dbReference type="GO" id="GO:0005886">
    <property type="term" value="C:plasma membrane"/>
    <property type="evidence" value="ECO:0007669"/>
    <property type="project" value="TreeGrafter"/>
</dbReference>
<evidence type="ECO:0000313" key="9">
    <source>
        <dbReference type="WBParaSite" id="SMUV_0000468901-mRNA-1"/>
    </source>
</evidence>
<keyword evidence="2" id="KW-0597">Phosphoprotein</keyword>
<dbReference type="GO" id="GO:0030054">
    <property type="term" value="C:cell junction"/>
    <property type="evidence" value="ECO:0007669"/>
    <property type="project" value="TreeGrafter"/>
</dbReference>
<evidence type="ECO:0000259" key="6">
    <source>
        <dbReference type="PROSITE" id="PS50055"/>
    </source>
</evidence>
<evidence type="ECO:0000256" key="5">
    <source>
        <dbReference type="PIRSR" id="PIRSR608356-50"/>
    </source>
</evidence>
<dbReference type="EC" id="3.1.3.48" evidence="1"/>
<evidence type="ECO:0000256" key="2">
    <source>
        <dbReference type="ARBA" id="ARBA00022553"/>
    </source>
</evidence>
<dbReference type="GO" id="GO:0007165">
    <property type="term" value="P:signal transduction"/>
    <property type="evidence" value="ECO:0007669"/>
    <property type="project" value="TreeGrafter"/>
</dbReference>
<dbReference type="SMART" id="SM00194">
    <property type="entry name" value="PTPc"/>
    <property type="match status" value="1"/>
</dbReference>
<dbReference type="STRING" id="451379.A0A0N5AJP4"/>
<name>A0A0N5AJP4_9BILA</name>
<evidence type="ECO:0000256" key="4">
    <source>
        <dbReference type="ARBA" id="ARBA00022912"/>
    </source>
</evidence>
<dbReference type="SMART" id="SM00404">
    <property type="entry name" value="PTPc_motif"/>
    <property type="match status" value="1"/>
</dbReference>
<evidence type="ECO:0000259" key="7">
    <source>
        <dbReference type="PROSITE" id="PS50056"/>
    </source>
</evidence>
<protein>
    <recommendedName>
        <fullName evidence="1">protein-tyrosine-phosphatase</fullName>
        <ecNumber evidence="1">3.1.3.48</ecNumber>
    </recommendedName>
</protein>
<keyword evidence="4" id="KW-0904">Protein phosphatase</keyword>
<proteinExistence type="predicted"/>
<keyword evidence="8" id="KW-1185">Reference proteome</keyword>
<dbReference type="WBParaSite" id="SMUV_0000468901-mRNA-1">
    <property type="protein sequence ID" value="SMUV_0000468901-mRNA-1"/>
    <property type="gene ID" value="SMUV_0000468901"/>
</dbReference>
<sequence length="363" mass="41905">MTLALGINNAQNTTVKHKLINRPHDRKELRNLDLNAEGWTVMHDEFASITIQVDERERPKLPGCSGKNRFGWPINATRVHIQDEERQLQPTTSNSLGQGMSRRYINANYITDNESRRMFIASEAPLESTIIDFWAMVFQERSPAIVMLTKLTEQHRTQEKEMSVKYFPEDEATYGPFLVRLLHYEEAFNCEIREFVIEKDGEKHVFRHYWFKNWDDQAIPGKGCTKWLVRIAADVEIYRNEHRRTYSQTGPIIVHCCAGRGRSCTFIAIILAAQQLFQSGVVDIAYVVSKLRTQRLNAIDRACHYAYIYNALQYIDKILPNYECGTDFPSEAFIKVMDAIEEANAKTDEPVTGSSSIANNFFF</sequence>
<dbReference type="CDD" id="cd00047">
    <property type="entry name" value="PTPc"/>
    <property type="match status" value="1"/>
</dbReference>
<dbReference type="PROSITE" id="PS50055">
    <property type="entry name" value="TYR_PHOSPHATASE_PTP"/>
    <property type="match status" value="1"/>
</dbReference>
<dbReference type="PANTHER" id="PTHR46198:SF4">
    <property type="entry name" value="PROTEIN-TYROSINE-PHOSPHATASE"/>
    <property type="match status" value="1"/>
</dbReference>
<evidence type="ECO:0000256" key="1">
    <source>
        <dbReference type="ARBA" id="ARBA00013064"/>
    </source>
</evidence>
<dbReference type="InterPro" id="IPR029021">
    <property type="entry name" value="Prot-tyrosine_phosphatase-like"/>
</dbReference>
<dbReference type="InterPro" id="IPR008356">
    <property type="entry name" value="Tyr_Pase_KIM-con"/>
</dbReference>
<dbReference type="GO" id="GO:0004725">
    <property type="term" value="F:protein tyrosine phosphatase activity"/>
    <property type="evidence" value="ECO:0007669"/>
    <property type="project" value="UniProtKB-EC"/>
</dbReference>
<feature type="domain" description="Tyrosine specific protein phosphatases" evidence="7">
    <location>
        <begin position="229"/>
        <end position="306"/>
    </location>
</feature>
<organism evidence="8 9">
    <name type="scientific">Syphacia muris</name>
    <dbReference type="NCBI Taxonomy" id="451379"/>
    <lineage>
        <taxon>Eukaryota</taxon>
        <taxon>Metazoa</taxon>
        <taxon>Ecdysozoa</taxon>
        <taxon>Nematoda</taxon>
        <taxon>Chromadorea</taxon>
        <taxon>Rhabditida</taxon>
        <taxon>Spirurina</taxon>
        <taxon>Oxyuridomorpha</taxon>
        <taxon>Oxyuroidea</taxon>
        <taxon>Oxyuridae</taxon>
        <taxon>Syphacia</taxon>
    </lineage>
</organism>
<dbReference type="GO" id="GO:0005829">
    <property type="term" value="C:cytosol"/>
    <property type="evidence" value="ECO:0007669"/>
    <property type="project" value="TreeGrafter"/>
</dbReference>
<dbReference type="Pfam" id="PF00102">
    <property type="entry name" value="Y_phosphatase"/>
    <property type="match status" value="1"/>
</dbReference>
<dbReference type="InterPro" id="IPR000242">
    <property type="entry name" value="PTP_cat"/>
</dbReference>
<evidence type="ECO:0000256" key="3">
    <source>
        <dbReference type="ARBA" id="ARBA00022801"/>
    </source>
</evidence>
<feature type="domain" description="Tyrosine-protein phosphatase" evidence="6">
    <location>
        <begin position="42"/>
        <end position="315"/>
    </location>
</feature>
<dbReference type="AlphaFoldDB" id="A0A0N5AJP4"/>
<dbReference type="Gene3D" id="3.90.190.10">
    <property type="entry name" value="Protein tyrosine phosphatase superfamily"/>
    <property type="match status" value="1"/>
</dbReference>
<keyword evidence="3" id="KW-0378">Hydrolase</keyword>
<dbReference type="InterPro" id="IPR003595">
    <property type="entry name" value="Tyr_Pase_cat"/>
</dbReference>
<dbReference type="InterPro" id="IPR000387">
    <property type="entry name" value="Tyr_Pase_dom"/>
</dbReference>
<feature type="active site" description="Phosphocysteine intermediate" evidence="5">
    <location>
        <position position="256"/>
    </location>
</feature>
<dbReference type="PRINTS" id="PR00700">
    <property type="entry name" value="PRTYPHPHTASE"/>
</dbReference>
<dbReference type="SUPFAM" id="SSF52799">
    <property type="entry name" value="(Phosphotyrosine protein) phosphatases II"/>
    <property type="match status" value="1"/>
</dbReference>
<dbReference type="Proteomes" id="UP000046393">
    <property type="component" value="Unplaced"/>
</dbReference>
<accession>A0A0N5AJP4</accession>
<evidence type="ECO:0000313" key="8">
    <source>
        <dbReference type="Proteomes" id="UP000046393"/>
    </source>
</evidence>
<reference evidence="9" key="1">
    <citation type="submission" date="2017-02" db="UniProtKB">
        <authorList>
            <consortium name="WormBaseParasite"/>
        </authorList>
    </citation>
    <scope>IDENTIFICATION</scope>
</reference>
<dbReference type="PANTHER" id="PTHR46198">
    <property type="entry name" value="PROTEIN-TYROSINE-PHOSPHATASE"/>
    <property type="match status" value="1"/>
</dbReference>